<dbReference type="SMART" id="SM00345">
    <property type="entry name" value="HTH_GNTR"/>
    <property type="match status" value="1"/>
</dbReference>
<dbReference type="InterPro" id="IPR011663">
    <property type="entry name" value="UTRA"/>
</dbReference>
<dbReference type="PANTHER" id="PTHR44846">
    <property type="entry name" value="MANNOSYL-D-GLYCERATE TRANSPORT/METABOLISM SYSTEM REPRESSOR MNGR-RELATED"/>
    <property type="match status" value="1"/>
</dbReference>
<dbReference type="GO" id="GO:0003700">
    <property type="term" value="F:DNA-binding transcription factor activity"/>
    <property type="evidence" value="ECO:0007669"/>
    <property type="project" value="InterPro"/>
</dbReference>
<evidence type="ECO:0000259" key="4">
    <source>
        <dbReference type="PROSITE" id="PS50949"/>
    </source>
</evidence>
<name>A0A1H1AM06_9LACT</name>
<protein>
    <submittedName>
        <fullName evidence="5">Transcriptional regulator, GntR family</fullName>
    </submittedName>
</protein>
<evidence type="ECO:0000256" key="2">
    <source>
        <dbReference type="ARBA" id="ARBA00023125"/>
    </source>
</evidence>
<dbReference type="InterPro" id="IPR036390">
    <property type="entry name" value="WH_DNA-bd_sf"/>
</dbReference>
<dbReference type="InterPro" id="IPR000524">
    <property type="entry name" value="Tscrpt_reg_HTH_GntR"/>
</dbReference>
<evidence type="ECO:0000313" key="6">
    <source>
        <dbReference type="Proteomes" id="UP000199481"/>
    </source>
</evidence>
<dbReference type="PANTHER" id="PTHR44846:SF1">
    <property type="entry name" value="MANNOSYL-D-GLYCERATE TRANSPORT_METABOLISM SYSTEM REPRESSOR MNGR-RELATED"/>
    <property type="match status" value="1"/>
</dbReference>
<dbReference type="SMART" id="SM00866">
    <property type="entry name" value="UTRA"/>
    <property type="match status" value="1"/>
</dbReference>
<sequence>MAKATPIYIQIHNQIRKMIEREVWKIGERIPSERDLAIHFNVSRMTLRQAVQTLVDEGILERKVGSGTYVSNKKVQEKMAGIQSFTDIMTSQGRKPTSKTISYHVKPASVSEAENLKLESEEMVLRMERIRYADDIPICFEVATIPYHLVESLGKQEITKSLYKVLEAEQGITVKRAEQTISAMRASEKIAEYLSIKRGESILQLKQISYSEENLPFEYVRTQYVGERFEFYLEKDLR</sequence>
<dbReference type="Gene3D" id="3.40.1410.10">
    <property type="entry name" value="Chorismate lyase-like"/>
    <property type="match status" value="1"/>
</dbReference>
<keyword evidence="6" id="KW-1185">Reference proteome</keyword>
<accession>A0A1H1AM06</accession>
<dbReference type="PROSITE" id="PS50949">
    <property type="entry name" value="HTH_GNTR"/>
    <property type="match status" value="1"/>
</dbReference>
<keyword evidence="3" id="KW-0804">Transcription</keyword>
<feature type="domain" description="HTH gntR-type" evidence="4">
    <location>
        <begin position="5"/>
        <end position="73"/>
    </location>
</feature>
<dbReference type="Proteomes" id="UP000199481">
    <property type="component" value="Unassembled WGS sequence"/>
</dbReference>
<evidence type="ECO:0000256" key="1">
    <source>
        <dbReference type="ARBA" id="ARBA00023015"/>
    </source>
</evidence>
<dbReference type="GO" id="GO:0003677">
    <property type="term" value="F:DNA binding"/>
    <property type="evidence" value="ECO:0007669"/>
    <property type="project" value="UniProtKB-KW"/>
</dbReference>
<proteinExistence type="predicted"/>
<dbReference type="InterPro" id="IPR028978">
    <property type="entry name" value="Chorismate_lyase_/UTRA_dom_sf"/>
</dbReference>
<dbReference type="CDD" id="cd07377">
    <property type="entry name" value="WHTH_GntR"/>
    <property type="match status" value="1"/>
</dbReference>
<evidence type="ECO:0000256" key="3">
    <source>
        <dbReference type="ARBA" id="ARBA00023163"/>
    </source>
</evidence>
<dbReference type="Gene3D" id="1.10.10.10">
    <property type="entry name" value="Winged helix-like DNA-binding domain superfamily/Winged helix DNA-binding domain"/>
    <property type="match status" value="1"/>
</dbReference>
<dbReference type="Pfam" id="PF00392">
    <property type="entry name" value="GntR"/>
    <property type="match status" value="1"/>
</dbReference>
<dbReference type="AlphaFoldDB" id="A0A1H1AM06"/>
<dbReference type="PRINTS" id="PR00035">
    <property type="entry name" value="HTHGNTR"/>
</dbReference>
<dbReference type="Pfam" id="PF07702">
    <property type="entry name" value="UTRA"/>
    <property type="match status" value="1"/>
</dbReference>
<gene>
    <name evidence="5" type="ORF">SAMN04487752_2154</name>
</gene>
<organism evidence="5 6">
    <name type="scientific">Carnobacterium viridans</name>
    <dbReference type="NCBI Taxonomy" id="174587"/>
    <lineage>
        <taxon>Bacteria</taxon>
        <taxon>Bacillati</taxon>
        <taxon>Bacillota</taxon>
        <taxon>Bacilli</taxon>
        <taxon>Lactobacillales</taxon>
        <taxon>Carnobacteriaceae</taxon>
        <taxon>Carnobacterium</taxon>
    </lineage>
</organism>
<dbReference type="RefSeq" id="WP_089977804.1">
    <property type="nucleotide sequence ID" value="NZ_CP084916.1"/>
</dbReference>
<reference evidence="6" key="1">
    <citation type="submission" date="2016-10" db="EMBL/GenBank/DDBJ databases">
        <authorList>
            <person name="Varghese N."/>
            <person name="Submissions S."/>
        </authorList>
    </citation>
    <scope>NUCLEOTIDE SEQUENCE [LARGE SCALE GENOMIC DNA]</scope>
    <source>
        <strain evidence="6">MPL-11</strain>
    </source>
</reference>
<keyword evidence="1" id="KW-0805">Transcription regulation</keyword>
<evidence type="ECO:0000313" key="5">
    <source>
        <dbReference type="EMBL" id="SDQ40531.1"/>
    </source>
</evidence>
<dbReference type="EMBL" id="FNJW01000008">
    <property type="protein sequence ID" value="SDQ40531.1"/>
    <property type="molecule type" value="Genomic_DNA"/>
</dbReference>
<dbReference type="SUPFAM" id="SSF46785">
    <property type="entry name" value="Winged helix' DNA-binding domain"/>
    <property type="match status" value="1"/>
</dbReference>
<dbReference type="FunFam" id="1.10.10.10:FF:000079">
    <property type="entry name" value="GntR family transcriptional regulator"/>
    <property type="match status" value="1"/>
</dbReference>
<dbReference type="InterPro" id="IPR036388">
    <property type="entry name" value="WH-like_DNA-bd_sf"/>
</dbReference>
<dbReference type="OrthoDB" id="9815017at2"/>
<dbReference type="GO" id="GO:0045892">
    <property type="term" value="P:negative regulation of DNA-templated transcription"/>
    <property type="evidence" value="ECO:0007669"/>
    <property type="project" value="TreeGrafter"/>
</dbReference>
<keyword evidence="2" id="KW-0238">DNA-binding</keyword>
<dbReference type="SUPFAM" id="SSF64288">
    <property type="entry name" value="Chorismate lyase-like"/>
    <property type="match status" value="1"/>
</dbReference>
<dbReference type="InterPro" id="IPR050679">
    <property type="entry name" value="Bact_HTH_transcr_reg"/>
</dbReference>